<name>A0A8H7BK66_9FUNG</name>
<organism evidence="7 8">
    <name type="scientific">Apophysomyces ossiformis</name>
    <dbReference type="NCBI Taxonomy" id="679940"/>
    <lineage>
        <taxon>Eukaryota</taxon>
        <taxon>Fungi</taxon>
        <taxon>Fungi incertae sedis</taxon>
        <taxon>Mucoromycota</taxon>
        <taxon>Mucoromycotina</taxon>
        <taxon>Mucoromycetes</taxon>
        <taxon>Mucorales</taxon>
        <taxon>Mucorineae</taxon>
        <taxon>Mucoraceae</taxon>
        <taxon>Apophysomyces</taxon>
    </lineage>
</organism>
<keyword evidence="4" id="KW-0472">Membrane</keyword>
<dbReference type="SUPFAM" id="SSF50044">
    <property type="entry name" value="SH3-domain"/>
    <property type="match status" value="1"/>
</dbReference>
<keyword evidence="8" id="KW-1185">Reference proteome</keyword>
<dbReference type="EMBL" id="JABAYA010000180">
    <property type="protein sequence ID" value="KAF7722724.1"/>
    <property type="molecule type" value="Genomic_DNA"/>
</dbReference>
<dbReference type="PROSITE" id="PS50002">
    <property type="entry name" value="SH3"/>
    <property type="match status" value="1"/>
</dbReference>
<feature type="domain" description="SH3" evidence="6">
    <location>
        <begin position="283"/>
        <end position="345"/>
    </location>
</feature>
<dbReference type="Pfam" id="PF14604">
    <property type="entry name" value="SH3_9"/>
    <property type="match status" value="1"/>
</dbReference>
<comment type="caution">
    <text evidence="7">The sequence shown here is derived from an EMBL/GenBank/DDBJ whole genome shotgun (WGS) entry which is preliminary data.</text>
</comment>
<proteinExistence type="predicted"/>
<gene>
    <name evidence="7" type="ORF">EC973_002817</name>
</gene>
<dbReference type="AlphaFoldDB" id="A0A8H7BK66"/>
<keyword evidence="1 2" id="KW-0728">SH3 domain</keyword>
<keyword evidence="4" id="KW-1133">Transmembrane helix</keyword>
<evidence type="ECO:0000256" key="1">
    <source>
        <dbReference type="ARBA" id="ARBA00022443"/>
    </source>
</evidence>
<evidence type="ECO:0000313" key="7">
    <source>
        <dbReference type="EMBL" id="KAF7722724.1"/>
    </source>
</evidence>
<keyword evidence="4" id="KW-0812">Transmembrane</keyword>
<protein>
    <recommendedName>
        <fullName evidence="6">SH3 domain-containing protein</fullName>
    </recommendedName>
</protein>
<evidence type="ECO:0000313" key="8">
    <source>
        <dbReference type="Proteomes" id="UP000605846"/>
    </source>
</evidence>
<dbReference type="Gene3D" id="2.30.30.40">
    <property type="entry name" value="SH3 Domains"/>
    <property type="match status" value="1"/>
</dbReference>
<feature type="region of interest" description="Disordered" evidence="3">
    <location>
        <begin position="184"/>
        <end position="206"/>
    </location>
</feature>
<feature type="transmembrane region" description="Helical" evidence="4">
    <location>
        <begin position="160"/>
        <end position="181"/>
    </location>
</feature>
<dbReference type="InterPro" id="IPR001452">
    <property type="entry name" value="SH3_domain"/>
</dbReference>
<reference evidence="7" key="1">
    <citation type="submission" date="2020-01" db="EMBL/GenBank/DDBJ databases">
        <title>Genome Sequencing of Three Apophysomyces-Like Fungal Strains Confirms a Novel Fungal Genus in the Mucoromycota with divergent Burkholderia-like Endosymbiotic Bacteria.</title>
        <authorList>
            <person name="Stajich J.E."/>
            <person name="Macias A.M."/>
            <person name="Carter-House D."/>
            <person name="Lovett B."/>
            <person name="Kasson L.R."/>
            <person name="Berry K."/>
            <person name="Grigoriev I."/>
            <person name="Chang Y."/>
            <person name="Spatafora J."/>
            <person name="Kasson M.T."/>
        </authorList>
    </citation>
    <scope>NUCLEOTIDE SEQUENCE</scope>
    <source>
        <strain evidence="7">NRRL A-21654</strain>
    </source>
</reference>
<evidence type="ECO:0000259" key="6">
    <source>
        <dbReference type="PROSITE" id="PS50002"/>
    </source>
</evidence>
<dbReference type="Proteomes" id="UP000605846">
    <property type="component" value="Unassembled WGS sequence"/>
</dbReference>
<feature type="signal peptide" evidence="5">
    <location>
        <begin position="1"/>
        <end position="24"/>
    </location>
</feature>
<feature type="compositionally biased region" description="Low complexity" evidence="3">
    <location>
        <begin position="106"/>
        <end position="121"/>
    </location>
</feature>
<keyword evidence="5" id="KW-0732">Signal</keyword>
<evidence type="ECO:0000256" key="4">
    <source>
        <dbReference type="SAM" id="Phobius"/>
    </source>
</evidence>
<evidence type="ECO:0000256" key="5">
    <source>
        <dbReference type="SAM" id="SignalP"/>
    </source>
</evidence>
<evidence type="ECO:0000256" key="3">
    <source>
        <dbReference type="SAM" id="MobiDB-lite"/>
    </source>
</evidence>
<dbReference type="OrthoDB" id="5340910at2759"/>
<dbReference type="InterPro" id="IPR036028">
    <property type="entry name" value="SH3-like_dom_sf"/>
</dbReference>
<accession>A0A8H7BK66</accession>
<evidence type="ECO:0000256" key="2">
    <source>
        <dbReference type="PROSITE-ProRule" id="PRU00192"/>
    </source>
</evidence>
<feature type="region of interest" description="Disordered" evidence="3">
    <location>
        <begin position="28"/>
        <end position="127"/>
    </location>
</feature>
<feature type="chain" id="PRO_5034803800" description="SH3 domain-containing protein" evidence="5">
    <location>
        <begin position="25"/>
        <end position="373"/>
    </location>
</feature>
<dbReference type="SMART" id="SM00326">
    <property type="entry name" value="SH3"/>
    <property type="match status" value="1"/>
</dbReference>
<sequence>MMSNSPAFVTFLVSIATIVNFSNAQPVWPRAEPTETNQHSETPKPTPKESPKPKAPTTTNISKEPARTTAAPKKETQPTFANATPSTEPKSTTKKERKPHTSTALTSANTTPSVSSTSSLPFPVPSGSTTLSSIATTSNGVIGSAASQDTPSSSGPSGGAIGGIVAAVLIAVGGLAAFAMVKRKKKRSRRMTKPDPFTMGFGSHDPPPAIDNNFPPHAAYASMNTVQTPQIQVPPIATATSNPSTYPQMAATTTGAVGTAAAAATTTTTTSIATIPPVPTQTDSIGVFTVISTYTPTLNDEIDIQIGDRIEVLVEYDDGWCQGINLSRGNAKGVFPKHCVDYATDPVEHDKSHITDETDRVKRVSSMYMAQKQ</sequence>